<dbReference type="EMBL" id="JAWJWE010000040">
    <property type="protein sequence ID" value="KAK6619602.1"/>
    <property type="molecule type" value="Genomic_DNA"/>
</dbReference>
<proteinExistence type="predicted"/>
<reference evidence="1 2" key="1">
    <citation type="submission" date="2023-10" db="EMBL/GenBank/DDBJ databases">
        <title>Genomes of two closely related lineages of the louse Polyplax serrata with different host specificities.</title>
        <authorList>
            <person name="Martinu J."/>
            <person name="Tarabai H."/>
            <person name="Stefka J."/>
            <person name="Hypsa V."/>
        </authorList>
    </citation>
    <scope>NUCLEOTIDE SEQUENCE [LARGE SCALE GENOMIC DNA]</scope>
    <source>
        <strain evidence="1">HR10_N</strain>
    </source>
</reference>
<evidence type="ECO:0000313" key="2">
    <source>
        <dbReference type="Proteomes" id="UP001372834"/>
    </source>
</evidence>
<evidence type="ECO:0000313" key="1">
    <source>
        <dbReference type="EMBL" id="KAK6619602.1"/>
    </source>
</evidence>
<accession>A0AAN8S0A6</accession>
<dbReference type="Proteomes" id="UP001372834">
    <property type="component" value="Unassembled WGS sequence"/>
</dbReference>
<sequence length="253" mass="28114">MVTEFFWWSSSSSSSPPPLLLLLSSSSSSVTVPRPSRKGKILKEADKGEIPSKENRFTFLVEKNTTGRRCAAFAVLQQKSLRRFLLSSEKPNATAGPDEDTQEPNKTIRFAVICRLCLSLPRSQRQKNVPGKGGSKRIIGKTFLLSENFKLEAFFFPDFVIGAFGADLITFNSLLTIPFPISDSVMEVPDYFHLCVGGKGASAVGETTDDDDDNGNNSNETSKCKSSRIFITVPPLKRFETPRQEVPRRRRNV</sequence>
<organism evidence="1 2">
    <name type="scientific">Polyplax serrata</name>
    <name type="common">Common mouse louse</name>
    <dbReference type="NCBI Taxonomy" id="468196"/>
    <lineage>
        <taxon>Eukaryota</taxon>
        <taxon>Metazoa</taxon>
        <taxon>Ecdysozoa</taxon>
        <taxon>Arthropoda</taxon>
        <taxon>Hexapoda</taxon>
        <taxon>Insecta</taxon>
        <taxon>Pterygota</taxon>
        <taxon>Neoptera</taxon>
        <taxon>Paraneoptera</taxon>
        <taxon>Psocodea</taxon>
        <taxon>Troctomorpha</taxon>
        <taxon>Phthiraptera</taxon>
        <taxon>Anoplura</taxon>
        <taxon>Polyplacidae</taxon>
        <taxon>Polyplax</taxon>
    </lineage>
</organism>
<gene>
    <name evidence="1" type="ORF">RUM43_012359</name>
</gene>
<comment type="caution">
    <text evidence="1">The sequence shown here is derived from an EMBL/GenBank/DDBJ whole genome shotgun (WGS) entry which is preliminary data.</text>
</comment>
<name>A0AAN8S0A6_POLSC</name>
<protein>
    <submittedName>
        <fullName evidence="1">Uncharacterized protein</fullName>
    </submittedName>
</protein>
<dbReference type="AlphaFoldDB" id="A0AAN8S0A6"/>